<dbReference type="PANTHER" id="PTHR10887:SF341">
    <property type="entry name" value="NFX1-TYPE ZINC FINGER-CONTAINING PROTEIN 1"/>
    <property type="match status" value="1"/>
</dbReference>
<evidence type="ECO:0000259" key="2">
    <source>
        <dbReference type="Pfam" id="PF13087"/>
    </source>
</evidence>
<dbReference type="GO" id="GO:0031048">
    <property type="term" value="P:regulatory ncRNA-mediated heterochromatin formation"/>
    <property type="evidence" value="ECO:0007669"/>
    <property type="project" value="TreeGrafter"/>
</dbReference>
<evidence type="ECO:0000313" key="3">
    <source>
        <dbReference type="EMBL" id="VWO97719.1"/>
    </source>
</evidence>
<evidence type="ECO:0000256" key="1">
    <source>
        <dbReference type="SAM" id="MobiDB-lite"/>
    </source>
</evidence>
<gene>
    <name evidence="3" type="primary">C4YFX2</name>
</gene>
<accession>A0A5K1JY96</accession>
<sequence>MSQINVQRRMRPAISHFIRTILYPNLQDHSVVTEYPPVQGMQTDVFFLNHLNKENGTEDSVSKFNMFEVDMIRDLVVYFLRQGTYNGPGDIAVLCAYLGQLQKVRAALRDLKIAVAVDERDAEQLARQGLEDDSEVQMEEVVVAKHVRLGTVDIFQGQEAKIVIVSLVRNSGQPETGRASIGFLKSPNRINVALSRAKHGLYIFGNVANLRQNPTWSTILNDMEDRGQIASPAFPGGWLRLAVQRSAGLWTYLSFSVPCRIGQPSQHEVHGTLPSHPLSAPTPLFKVVLGRLRQMHVSNIRGCTPLWPHGLESVLLDDLASVKCFEQVRKELPGSMSPEMCTPGVLQALLGTVHSMHEAVRVVVPSLHLPTALRLCMLQAALRRAVHENKTDSTLVDLMMPLRLSGIDSRSTDSVRNRLITLACGHTFTVQTLDRHCGMQEYYDVDPTGRFIGLKLPSVDFQRSPTCPTCRGPITALRYGRITKRAAMDILEQNVARAASVAIDELTVSVSSYSSKLSDYQAQAREIVAETTINPKANTLAKPSVQFTQSGPLPAENAFTLGAMQKVHGFAVEEARAWRQIVKDIVNTYRAVVKVANVRGPHVETYEAAVSTLKDEDRVRATDASAGTVSEIVERKSRVEGLSKTSNAPDTARHHALWTSFVSFLYDSCVADAKKAAALAKGCPTPRHATRAAIYEVQFAFDAFRWKTMCERAELSRAGALDAAARERLQRKAADYKLDLARRSQQLEKSHMGSQPSQTMVSSREERRWMEENCGAKVAAVVRECIKLEAELVTPSAVHNRAIAQMRLEEDFVQRRPSGSTSIGASRSGSSDQSSCVVA</sequence>
<dbReference type="InterPro" id="IPR041679">
    <property type="entry name" value="DNA2/NAM7-like_C"/>
</dbReference>
<feature type="region of interest" description="Disordered" evidence="1">
    <location>
        <begin position="813"/>
        <end position="839"/>
    </location>
</feature>
<dbReference type="Gene3D" id="3.40.50.300">
    <property type="entry name" value="P-loop containing nucleotide triphosphate hydrolases"/>
    <property type="match status" value="1"/>
</dbReference>
<reference evidence="3" key="1">
    <citation type="submission" date="2019-10" db="EMBL/GenBank/DDBJ databases">
        <authorList>
            <person name="Nor Muhammad N."/>
        </authorList>
    </citation>
    <scope>NUCLEOTIDE SEQUENCE</scope>
</reference>
<organism evidence="3">
    <name type="scientific">Ganoderma boninense</name>
    <dbReference type="NCBI Taxonomy" id="34458"/>
    <lineage>
        <taxon>Eukaryota</taxon>
        <taxon>Fungi</taxon>
        <taxon>Dikarya</taxon>
        <taxon>Basidiomycota</taxon>
        <taxon>Agaricomycotina</taxon>
        <taxon>Agaricomycetes</taxon>
        <taxon>Polyporales</taxon>
        <taxon>Polyporaceae</taxon>
        <taxon>Ganoderma</taxon>
    </lineage>
</organism>
<dbReference type="InterPro" id="IPR027417">
    <property type="entry name" value="P-loop_NTPase"/>
</dbReference>
<dbReference type="Pfam" id="PF13087">
    <property type="entry name" value="AAA_12"/>
    <property type="match status" value="1"/>
</dbReference>
<dbReference type="InterPro" id="IPR045055">
    <property type="entry name" value="DNA2/NAM7-like"/>
</dbReference>
<dbReference type="SUPFAM" id="SSF52540">
    <property type="entry name" value="P-loop containing nucleoside triphosphate hydrolases"/>
    <property type="match status" value="1"/>
</dbReference>
<dbReference type="InterPro" id="IPR047187">
    <property type="entry name" value="SF1_C_Upf1"/>
</dbReference>
<dbReference type="PANTHER" id="PTHR10887">
    <property type="entry name" value="DNA2/NAM7 HELICASE FAMILY"/>
    <property type="match status" value="1"/>
</dbReference>
<feature type="compositionally biased region" description="Low complexity" evidence="1">
    <location>
        <begin position="818"/>
        <end position="839"/>
    </location>
</feature>
<dbReference type="CDD" id="cd18808">
    <property type="entry name" value="SF1_C_Upf1"/>
    <property type="match status" value="1"/>
</dbReference>
<dbReference type="AlphaFoldDB" id="A0A5K1JY96"/>
<dbReference type="GO" id="GO:0031380">
    <property type="term" value="C:nuclear RNA-directed RNA polymerase complex"/>
    <property type="evidence" value="ECO:0007669"/>
    <property type="project" value="TreeGrafter"/>
</dbReference>
<feature type="domain" description="DNA2/NAM7 helicase-like C-terminal" evidence="2">
    <location>
        <begin position="3"/>
        <end position="207"/>
    </location>
</feature>
<proteinExistence type="predicted"/>
<protein>
    <submittedName>
        <fullName evidence="3">Transcriptional repressor TUP1</fullName>
    </submittedName>
</protein>
<dbReference type="EMBL" id="LR726474">
    <property type="protein sequence ID" value="VWO97719.1"/>
    <property type="molecule type" value="Genomic_DNA"/>
</dbReference>
<name>A0A5K1JY96_9APHY</name>